<sequence length="102" mass="11602">MAESTSAKATSSSDSTKKSSSPPPTNTESTKPVKKSWRDKFRPQTEEHGKDRSHDASLSDKDRWKDWQKAKDKEQAKGSTAGFFTQQYKNKGSWGYWLDLGW</sequence>
<reference evidence="2" key="1">
    <citation type="submission" date="2020-01" db="EMBL/GenBank/DDBJ databases">
        <authorList>
            <consortium name="DOE Joint Genome Institute"/>
            <person name="Haridas S."/>
            <person name="Albert R."/>
            <person name="Binder M."/>
            <person name="Bloem J."/>
            <person name="Labutti K."/>
            <person name="Salamov A."/>
            <person name="Andreopoulos B."/>
            <person name="Baker S.E."/>
            <person name="Barry K."/>
            <person name="Bills G."/>
            <person name="Bluhm B.H."/>
            <person name="Cannon C."/>
            <person name="Castanera R."/>
            <person name="Culley D.E."/>
            <person name="Daum C."/>
            <person name="Ezra D."/>
            <person name="Gonzalez J.B."/>
            <person name="Henrissat B."/>
            <person name="Kuo A."/>
            <person name="Liang C."/>
            <person name="Lipzen A."/>
            <person name="Lutzoni F."/>
            <person name="Magnuson J."/>
            <person name="Mondo S."/>
            <person name="Nolan M."/>
            <person name="Ohm R."/>
            <person name="Pangilinan J."/>
            <person name="Park H.-J."/>
            <person name="Ramirez L."/>
            <person name="Alfaro M."/>
            <person name="Sun H."/>
            <person name="Tritt A."/>
            <person name="Yoshinaga Y."/>
            <person name="Zwiers L.-H."/>
            <person name="Turgeon B.G."/>
            <person name="Goodwin S.B."/>
            <person name="Spatafora J.W."/>
            <person name="Crous P.W."/>
            <person name="Grigoriev I.V."/>
        </authorList>
    </citation>
    <scope>NUCLEOTIDE SEQUENCE</scope>
    <source>
        <strain evidence="2">CBS 394.84</strain>
    </source>
</reference>
<accession>A0A9P4L4H8</accession>
<dbReference type="Proteomes" id="UP000800039">
    <property type="component" value="Unassembled WGS sequence"/>
</dbReference>
<comment type="caution">
    <text evidence="2">The sequence shown here is derived from an EMBL/GenBank/DDBJ whole genome shotgun (WGS) entry which is preliminary data.</text>
</comment>
<dbReference type="GeneID" id="63851230"/>
<proteinExistence type="predicted"/>
<feature type="compositionally biased region" description="Low complexity" evidence="1">
    <location>
        <begin position="1"/>
        <end position="30"/>
    </location>
</feature>
<protein>
    <submittedName>
        <fullName evidence="2">Uncharacterized protein</fullName>
    </submittedName>
</protein>
<dbReference type="RefSeq" id="XP_040784068.1">
    <property type="nucleotide sequence ID" value="XM_040933979.1"/>
</dbReference>
<feature type="region of interest" description="Disordered" evidence="1">
    <location>
        <begin position="1"/>
        <end position="84"/>
    </location>
</feature>
<dbReference type="AlphaFoldDB" id="A0A9P4L4H8"/>
<dbReference type="OrthoDB" id="3791473at2759"/>
<feature type="compositionally biased region" description="Basic and acidic residues" evidence="1">
    <location>
        <begin position="36"/>
        <end position="76"/>
    </location>
</feature>
<name>A0A9P4L4H8_9PLEO</name>
<organism evidence="2 3">
    <name type="scientific">Cucurbitaria berberidis CBS 394.84</name>
    <dbReference type="NCBI Taxonomy" id="1168544"/>
    <lineage>
        <taxon>Eukaryota</taxon>
        <taxon>Fungi</taxon>
        <taxon>Dikarya</taxon>
        <taxon>Ascomycota</taxon>
        <taxon>Pezizomycotina</taxon>
        <taxon>Dothideomycetes</taxon>
        <taxon>Pleosporomycetidae</taxon>
        <taxon>Pleosporales</taxon>
        <taxon>Pleosporineae</taxon>
        <taxon>Cucurbitariaceae</taxon>
        <taxon>Cucurbitaria</taxon>
    </lineage>
</organism>
<dbReference type="EMBL" id="ML976618">
    <property type="protein sequence ID" value="KAF1841505.1"/>
    <property type="molecule type" value="Genomic_DNA"/>
</dbReference>
<evidence type="ECO:0000313" key="3">
    <source>
        <dbReference type="Proteomes" id="UP000800039"/>
    </source>
</evidence>
<evidence type="ECO:0000313" key="2">
    <source>
        <dbReference type="EMBL" id="KAF1841505.1"/>
    </source>
</evidence>
<keyword evidence="3" id="KW-1185">Reference proteome</keyword>
<evidence type="ECO:0000256" key="1">
    <source>
        <dbReference type="SAM" id="MobiDB-lite"/>
    </source>
</evidence>
<gene>
    <name evidence="2" type="ORF">K460DRAFT_369534</name>
</gene>